<dbReference type="EMBL" id="CAJNOK010062556">
    <property type="protein sequence ID" value="CAF1641381.1"/>
    <property type="molecule type" value="Genomic_DNA"/>
</dbReference>
<accession>A0A8S2X642</accession>
<evidence type="ECO:0000313" key="1">
    <source>
        <dbReference type="EMBL" id="CAF1641381.1"/>
    </source>
</evidence>
<evidence type="ECO:0000313" key="2">
    <source>
        <dbReference type="EMBL" id="CAF4478126.1"/>
    </source>
</evidence>
<evidence type="ECO:0000313" key="3">
    <source>
        <dbReference type="Proteomes" id="UP000682733"/>
    </source>
</evidence>
<dbReference type="Proteomes" id="UP000677228">
    <property type="component" value="Unassembled WGS sequence"/>
</dbReference>
<feature type="non-terminal residue" evidence="2">
    <location>
        <position position="1"/>
    </location>
</feature>
<proteinExistence type="predicted"/>
<protein>
    <submittedName>
        <fullName evidence="2">Uncharacterized protein</fullName>
    </submittedName>
</protein>
<comment type="caution">
    <text evidence="2">The sequence shown here is derived from an EMBL/GenBank/DDBJ whole genome shotgun (WGS) entry which is preliminary data.</text>
</comment>
<gene>
    <name evidence="1" type="ORF">OVA965_LOCUS44305</name>
    <name evidence="2" type="ORF">TMI583_LOCUS47030</name>
</gene>
<reference evidence="2" key="1">
    <citation type="submission" date="2021-02" db="EMBL/GenBank/DDBJ databases">
        <authorList>
            <person name="Nowell W R."/>
        </authorList>
    </citation>
    <scope>NUCLEOTIDE SEQUENCE</scope>
</reference>
<name>A0A8S2X642_9BILA</name>
<dbReference type="EMBL" id="CAJOBA010089505">
    <property type="protein sequence ID" value="CAF4478126.1"/>
    <property type="molecule type" value="Genomic_DNA"/>
</dbReference>
<dbReference type="Proteomes" id="UP000682733">
    <property type="component" value="Unassembled WGS sequence"/>
</dbReference>
<organism evidence="2 3">
    <name type="scientific">Didymodactylos carnosus</name>
    <dbReference type="NCBI Taxonomy" id="1234261"/>
    <lineage>
        <taxon>Eukaryota</taxon>
        <taxon>Metazoa</taxon>
        <taxon>Spiralia</taxon>
        <taxon>Gnathifera</taxon>
        <taxon>Rotifera</taxon>
        <taxon>Eurotatoria</taxon>
        <taxon>Bdelloidea</taxon>
        <taxon>Philodinida</taxon>
        <taxon>Philodinidae</taxon>
        <taxon>Didymodactylos</taxon>
    </lineage>
</organism>
<dbReference type="AlphaFoldDB" id="A0A8S2X642"/>
<feature type="non-terminal residue" evidence="2">
    <location>
        <position position="131"/>
    </location>
</feature>
<sequence>SIISQPSGRTILFSNDIRGDTDEEERLLYMLFNILLDKYECSYVKEQICNVLISITDSMIIDESTMTNNNNVTVAELLCVINEIEFFTKIGSIIMSNFYPFITLNINDLRIKNSQEDKQIENDNIFSSESL</sequence>